<dbReference type="Proteomes" id="UP000675920">
    <property type="component" value="Unplaced"/>
</dbReference>
<feature type="region of interest" description="Disordered" evidence="11">
    <location>
        <begin position="110"/>
        <end position="135"/>
    </location>
</feature>
<evidence type="ECO:0000256" key="5">
    <source>
        <dbReference type="ARBA" id="ARBA00022806"/>
    </source>
</evidence>
<keyword evidence="1 10" id="KW-0540">Nuclease</keyword>
<evidence type="ECO:0000259" key="12">
    <source>
        <dbReference type="Pfam" id="PF17946"/>
    </source>
</evidence>
<evidence type="ECO:0000256" key="10">
    <source>
        <dbReference type="HAMAP-Rule" id="MF_01486"/>
    </source>
</evidence>
<dbReference type="InterPro" id="IPR006697">
    <property type="entry name" value="RecC"/>
</dbReference>
<dbReference type="RefSeq" id="WP_028311911.1">
    <property type="nucleotide sequence ID" value="NZ_AXWS01000014.1"/>
</dbReference>
<keyword evidence="6 10" id="KW-0269">Exonuclease</keyword>
<dbReference type="AlphaFoldDB" id="A0A8B6X5T1"/>
<dbReference type="Gene3D" id="3.40.50.10930">
    <property type="match status" value="2"/>
</dbReference>
<comment type="similarity">
    <text evidence="10">Belongs to the RecC family.</text>
</comment>
<keyword evidence="7 10" id="KW-0067">ATP-binding</keyword>
<dbReference type="GO" id="GO:0000724">
    <property type="term" value="P:double-strand break repair via homologous recombination"/>
    <property type="evidence" value="ECO:0007669"/>
    <property type="project" value="UniProtKB-UniRule"/>
</dbReference>
<dbReference type="PANTHER" id="PTHR30591:SF1">
    <property type="entry name" value="RECBCD ENZYME SUBUNIT RECC"/>
    <property type="match status" value="1"/>
</dbReference>
<accession>A0A8B6X5T1</accession>
<keyword evidence="8 10" id="KW-0238">DNA-binding</keyword>
<dbReference type="InterPro" id="IPR011335">
    <property type="entry name" value="Restrct_endonuc-II-like"/>
</dbReference>
<organism evidence="13 14">
    <name type="scientific">Derxia gummosa DSM 723</name>
    <dbReference type="NCBI Taxonomy" id="1121388"/>
    <lineage>
        <taxon>Bacteria</taxon>
        <taxon>Pseudomonadati</taxon>
        <taxon>Pseudomonadota</taxon>
        <taxon>Betaproteobacteria</taxon>
        <taxon>Burkholderiales</taxon>
        <taxon>Alcaligenaceae</taxon>
        <taxon>Derxia</taxon>
    </lineage>
</organism>
<evidence type="ECO:0000256" key="9">
    <source>
        <dbReference type="ARBA" id="ARBA00023204"/>
    </source>
</evidence>
<comment type="subunit">
    <text evidence="10">Heterotrimer of RecB, RecC and RecD. All subunits contribute to DNA-binding.</text>
</comment>
<evidence type="ECO:0000313" key="14">
    <source>
        <dbReference type="RefSeq" id="WP_028311911.1"/>
    </source>
</evidence>
<dbReference type="PIRSF" id="PIRSF000980">
    <property type="entry name" value="RecC"/>
    <property type="match status" value="1"/>
</dbReference>
<feature type="compositionally biased region" description="Low complexity" evidence="11">
    <location>
        <begin position="119"/>
        <end position="135"/>
    </location>
</feature>
<dbReference type="GO" id="GO:0003678">
    <property type="term" value="F:DNA helicase activity"/>
    <property type="evidence" value="ECO:0007669"/>
    <property type="project" value="UniProtKB-UniRule"/>
</dbReference>
<evidence type="ECO:0000256" key="2">
    <source>
        <dbReference type="ARBA" id="ARBA00022741"/>
    </source>
</evidence>
<keyword evidence="2 10" id="KW-0547">Nucleotide-binding</keyword>
<gene>
    <name evidence="10" type="primary">recC</name>
</gene>
<feature type="domain" description="RecC C-terminal" evidence="12">
    <location>
        <begin position="922"/>
        <end position="1136"/>
    </location>
</feature>
<reference evidence="14" key="1">
    <citation type="journal article" date="2022" name="DNA Repair">
        <title>Review of DNA repair enzymes in bacteria: With a major focus on AddAB and RecBCD.</title>
        <authorList>
            <person name="Wang B.B."/>
            <person name="Xu J.Z."/>
            <person name="Zhang F."/>
            <person name="Liu S."/>
            <person name="Liu J."/>
            <person name="Zhang W.G."/>
        </authorList>
    </citation>
    <scope>NUCLEOTIDE SEQUENCE</scope>
</reference>
<dbReference type="PANTHER" id="PTHR30591">
    <property type="entry name" value="RECBCD ENZYME SUBUNIT RECC"/>
    <property type="match status" value="1"/>
</dbReference>
<evidence type="ECO:0000256" key="11">
    <source>
        <dbReference type="SAM" id="MobiDB-lite"/>
    </source>
</evidence>
<dbReference type="Gene3D" id="3.40.50.300">
    <property type="entry name" value="P-loop containing nucleotide triphosphate hydrolases"/>
    <property type="match status" value="2"/>
</dbReference>
<evidence type="ECO:0000256" key="1">
    <source>
        <dbReference type="ARBA" id="ARBA00022722"/>
    </source>
</evidence>
<keyword evidence="5 10" id="KW-0347">Helicase</keyword>
<evidence type="ECO:0000256" key="3">
    <source>
        <dbReference type="ARBA" id="ARBA00022763"/>
    </source>
</evidence>
<dbReference type="OrthoDB" id="9762834at2"/>
<name>A0A8B6X5T1_9BURK</name>
<keyword evidence="4 10" id="KW-0378">Hydrolase</keyword>
<dbReference type="Pfam" id="PF04257">
    <property type="entry name" value="Exonuc_V_gamma"/>
    <property type="match status" value="1"/>
</dbReference>
<keyword evidence="13" id="KW-1185">Reference proteome</keyword>
<dbReference type="SUPFAM" id="SSF52540">
    <property type="entry name" value="P-loop containing nucleoside triphosphate hydrolases"/>
    <property type="match status" value="3"/>
</dbReference>
<dbReference type="GO" id="GO:0003677">
    <property type="term" value="F:DNA binding"/>
    <property type="evidence" value="ECO:0007669"/>
    <property type="project" value="UniProtKB-UniRule"/>
</dbReference>
<evidence type="ECO:0000256" key="4">
    <source>
        <dbReference type="ARBA" id="ARBA00022801"/>
    </source>
</evidence>
<dbReference type="HAMAP" id="MF_01486">
    <property type="entry name" value="RecC"/>
    <property type="match status" value="1"/>
</dbReference>
<dbReference type="Pfam" id="PF17946">
    <property type="entry name" value="RecC_C"/>
    <property type="match status" value="1"/>
</dbReference>
<dbReference type="SUPFAM" id="SSF52980">
    <property type="entry name" value="Restriction endonuclease-like"/>
    <property type="match status" value="1"/>
</dbReference>
<dbReference type="GO" id="GO:0008854">
    <property type="term" value="F:exodeoxyribonuclease V activity"/>
    <property type="evidence" value="ECO:0007669"/>
    <property type="project" value="InterPro"/>
</dbReference>
<comment type="function">
    <text evidence="10">A helicase/nuclease that prepares dsDNA breaks (DSB) for recombinational DNA repair. Binds to DSBs and unwinds DNA via a highly rapid and processive ATP-dependent bidirectional helicase activity. Unwinds dsDNA until it encounters a Chi (crossover hotspot instigator) sequence from the 3' direction. Cuts ssDNA a few nucleotides 3' to the Chi site. The properties and activities of the enzyme are changed at Chi. The Chi-altered holoenzyme produces a long 3'-ssDNA overhang and facilitates RecA-binding to the ssDNA for homologous DNA recombination and repair. Holoenzyme degrades any linearized DNA that is unable to undergo homologous recombination. In the holoenzyme this subunit recognizes the wild-type Chi sequence, and when added to isolated RecB increases its ATP-dependent helicase processivity.</text>
</comment>
<comment type="miscellaneous">
    <text evidence="10">In the RecBCD complex, RecB has a slow 3'-5' helicase, an exonuclease activity and loads RecA onto ssDNA, RecD has a fast 5'-3' helicase activity, while RecC stimulates the ATPase and processivity of the RecB helicase and contributes to recognition of the Chi site.</text>
</comment>
<protein>
    <recommendedName>
        <fullName evidence="10">RecBCD enzyme subunit RecC</fullName>
    </recommendedName>
    <alternativeName>
        <fullName evidence="10">Exonuclease V subunit RecC</fullName>
        <shortName evidence="10">ExoV subunit RecC</shortName>
    </alternativeName>
    <alternativeName>
        <fullName evidence="10">Helicase/nuclease RecBCD subunit RecC</fullName>
    </alternativeName>
</protein>
<feature type="region of interest" description="Disordered" evidence="11">
    <location>
        <begin position="336"/>
        <end position="362"/>
    </location>
</feature>
<evidence type="ECO:0000256" key="8">
    <source>
        <dbReference type="ARBA" id="ARBA00023125"/>
    </source>
</evidence>
<dbReference type="InterPro" id="IPR027417">
    <property type="entry name" value="P-loop_NTPase"/>
</dbReference>
<dbReference type="InterPro" id="IPR041500">
    <property type="entry name" value="RecC_C"/>
</dbReference>
<keyword evidence="9 10" id="KW-0234">DNA repair</keyword>
<feature type="region of interest" description="Disordered" evidence="11">
    <location>
        <begin position="391"/>
        <end position="419"/>
    </location>
</feature>
<reference evidence="14" key="2">
    <citation type="submission" date="2025-08" db="UniProtKB">
        <authorList>
            <consortium name="RefSeq"/>
        </authorList>
    </citation>
    <scope>IDENTIFICATION</scope>
</reference>
<dbReference type="GO" id="GO:0005524">
    <property type="term" value="F:ATP binding"/>
    <property type="evidence" value="ECO:0007669"/>
    <property type="project" value="UniProtKB-UniRule"/>
</dbReference>
<keyword evidence="3 10" id="KW-0227">DNA damage</keyword>
<evidence type="ECO:0000256" key="6">
    <source>
        <dbReference type="ARBA" id="ARBA00022839"/>
    </source>
</evidence>
<sequence length="1232" mass="131309">MLQIIRSQSLEPLAQVFLGLLDRRPPADPAELLAPERVVVGSLGTGRWLLQRMAQTRGIGVSLAVDYAAQALWNIAVECVPGTDADPPFAPGALVWRLLDEAERLAAEARAAGEGGASAPGAAAPPAGAGMRGTAPDGARAIAGASVADLAPLLAYLDAADPLARLQFAERLARVFDGYLSIRPEWLGEWAAGREVPAAGQPATQAWQAALWRRIVARLGFEGHVHPLDRLIAELDQRGTDCALPPRLHLFALPAMAPIYWRAFMALARHTDVIVYAQTPSPHYLADLVSEKRRARLQRDEPDAADAHDIGHGLLAAFGAQAIDAARDLDRLLDPSTAEAAKRPPPPVSEPIDFFDEPPPEGSSLLAQIQRSVFDLDDAVRLTLAAPASSSAARPARRADAAREPPAAGQPAAPDPLPDRSLSFHRCHGLVRELEALHDALLARFAADRTLKPGDILVWLPELDVAAPAIHAVFGTQPRERRIAYAVSGLAQPGDGGLGQASLALLDFASSRLGVDAALDLLRLPPVARRFGLDDSALALLPDWLAGAGVRWALDAADRASHEAPADPRHTWAWGLERLLLGIAFGERGAGDGVFAGTLPHAGLDDSAFDALGGLLDWARVVAELRAGIARPRPVRDWADWLGAIFMQALAAPDDVPDAMARLQQALGRVARNAAAGGHEAPVEFALMRDRLACELDASAPGAVPQGQITFTTYGALRHHPYRVIAILGLDDAAIPRSPQRVEFDLLAPDPKGNERARRIDDRAAFLAALLGAREAVHLSWRGFDAQTGEELPPAIVVAELLDWIGRHDGTADATAGAAGRASSGADAAAVQTIARPLPLRERLVIDHPLHAFSPRLFGAPPPAGEGAARTPPQRSFRTELVAAAANVTRPASARALGPLAVRPFLPAPLPAPADSGADLDAGFLRDFLAHPARFFLRRRLGLATAWHEAAPEPEEPFALDRFGAAGLADDFARRLLAGADAASLRGRAEADARIPSGVPGALFGERIVEQAQALERRALPLLAASEPPRNVLVRLGAERVVARLPYIHALGAWNLVERGGSARMRAELWVAHLLACAHAGRQVGPTIHLCADGEALMVELPDGNWRAPLERLVADARLGLTAPPWCPARTAWGLLGRWKERGEPPPRAAAEAQFWAGDRAHERDDGAWRLIFGGTPDHIPDAADFAASVATPWTEDFPTLALRLYGAAFDAVVINQKVIGARLKAWEEELQ</sequence>
<evidence type="ECO:0000256" key="7">
    <source>
        <dbReference type="ARBA" id="ARBA00022840"/>
    </source>
</evidence>
<evidence type="ECO:0000313" key="13">
    <source>
        <dbReference type="Proteomes" id="UP000675920"/>
    </source>
</evidence>
<proteinExistence type="inferred from homology"/>
<dbReference type="GO" id="GO:0009338">
    <property type="term" value="C:exodeoxyribonuclease V complex"/>
    <property type="evidence" value="ECO:0007669"/>
    <property type="project" value="InterPro"/>
</dbReference>